<keyword evidence="3" id="KW-1185">Reference proteome</keyword>
<accession>A0A835CK13</accession>
<feature type="compositionally biased region" description="Low complexity" evidence="1">
    <location>
        <begin position="39"/>
        <end position="52"/>
    </location>
</feature>
<evidence type="ECO:0000313" key="3">
    <source>
        <dbReference type="Proteomes" id="UP000634136"/>
    </source>
</evidence>
<reference evidence="2" key="1">
    <citation type="submission" date="2020-09" db="EMBL/GenBank/DDBJ databases">
        <title>Genome-Enabled Discovery of Anthraquinone Biosynthesis in Senna tora.</title>
        <authorList>
            <person name="Kang S.-H."/>
            <person name="Pandey R.P."/>
            <person name="Lee C.-M."/>
            <person name="Sim J.-S."/>
            <person name="Jeong J.-T."/>
            <person name="Choi B.-S."/>
            <person name="Jung M."/>
            <person name="Ginzburg D."/>
            <person name="Zhao K."/>
            <person name="Won S.Y."/>
            <person name="Oh T.-J."/>
            <person name="Yu Y."/>
            <person name="Kim N.-H."/>
            <person name="Lee O.R."/>
            <person name="Lee T.-H."/>
            <person name="Bashyal P."/>
            <person name="Kim T.-S."/>
            <person name="Lee W.-H."/>
            <person name="Kawkins C."/>
            <person name="Kim C.-K."/>
            <person name="Kim J.S."/>
            <person name="Ahn B.O."/>
            <person name="Rhee S.Y."/>
            <person name="Sohng J.K."/>
        </authorList>
    </citation>
    <scope>NUCLEOTIDE SEQUENCE</scope>
    <source>
        <tissue evidence="2">Leaf</tissue>
    </source>
</reference>
<dbReference type="Proteomes" id="UP000634136">
    <property type="component" value="Unassembled WGS sequence"/>
</dbReference>
<feature type="compositionally biased region" description="Basic and acidic residues" evidence="1">
    <location>
        <begin position="9"/>
        <end position="20"/>
    </location>
</feature>
<dbReference type="EMBL" id="JAAIUW010000001">
    <property type="protein sequence ID" value="KAF7844186.1"/>
    <property type="molecule type" value="Genomic_DNA"/>
</dbReference>
<evidence type="ECO:0000256" key="1">
    <source>
        <dbReference type="SAM" id="MobiDB-lite"/>
    </source>
</evidence>
<proteinExistence type="predicted"/>
<dbReference type="AlphaFoldDB" id="A0A835CK13"/>
<gene>
    <name evidence="2" type="ORF">G2W53_001091</name>
</gene>
<comment type="caution">
    <text evidence="2">The sequence shown here is derived from an EMBL/GenBank/DDBJ whole genome shotgun (WGS) entry which is preliminary data.</text>
</comment>
<sequence length="62" mass="7061">MRRATQESIRSEREREDRQKFRQQIRGGQNVYEEGGGSNARVGSSGSGNSRLRLSESEDRAF</sequence>
<feature type="compositionally biased region" description="Basic and acidic residues" evidence="1">
    <location>
        <begin position="53"/>
        <end position="62"/>
    </location>
</feature>
<evidence type="ECO:0000313" key="2">
    <source>
        <dbReference type="EMBL" id="KAF7844186.1"/>
    </source>
</evidence>
<name>A0A835CK13_9FABA</name>
<organism evidence="2 3">
    <name type="scientific">Senna tora</name>
    <dbReference type="NCBI Taxonomy" id="362788"/>
    <lineage>
        <taxon>Eukaryota</taxon>
        <taxon>Viridiplantae</taxon>
        <taxon>Streptophyta</taxon>
        <taxon>Embryophyta</taxon>
        <taxon>Tracheophyta</taxon>
        <taxon>Spermatophyta</taxon>
        <taxon>Magnoliopsida</taxon>
        <taxon>eudicotyledons</taxon>
        <taxon>Gunneridae</taxon>
        <taxon>Pentapetalae</taxon>
        <taxon>rosids</taxon>
        <taxon>fabids</taxon>
        <taxon>Fabales</taxon>
        <taxon>Fabaceae</taxon>
        <taxon>Caesalpinioideae</taxon>
        <taxon>Cassia clade</taxon>
        <taxon>Senna</taxon>
    </lineage>
</organism>
<protein>
    <submittedName>
        <fullName evidence="2">Uncharacterized protein</fullName>
    </submittedName>
</protein>
<feature type="region of interest" description="Disordered" evidence="1">
    <location>
        <begin position="1"/>
        <end position="62"/>
    </location>
</feature>